<evidence type="ECO:0000313" key="7">
    <source>
        <dbReference type="Proteomes" id="UP001330812"/>
    </source>
</evidence>
<sequence>MSEGLTVGRAAALVGVSVKTLHHWDAIGLVRPSERTYAGYRVYSGEDIARVHRVLVYRELGFPLAEIGRLLDDPAVDAREHLRRQRTELVDRITRLETMVSAVDRMLTATRTGLQLTPEQQVEIFGADWRPEWVGEAETRWGESPQWTQYAERAAALTPDDWREVTAQVEKLNADLATAHRTGVTPGSPEANALAERHRTSMTTYFDCPHTRHVCLGRLLSQDEGFAGYYATLSPGLASWLREVIDANARAHGVDPTTAAWDD</sequence>
<gene>
    <name evidence="6" type="ORF">VSH64_44835</name>
</gene>
<feature type="domain" description="HTH merR-type" evidence="5">
    <location>
        <begin position="4"/>
        <end position="73"/>
    </location>
</feature>
<keyword evidence="7" id="KW-1185">Reference proteome</keyword>
<dbReference type="SMART" id="SM00422">
    <property type="entry name" value="HTH_MERR"/>
    <property type="match status" value="1"/>
</dbReference>
<proteinExistence type="predicted"/>
<dbReference type="SUPFAM" id="SSF46955">
    <property type="entry name" value="Putative DNA-binding domain"/>
    <property type="match status" value="1"/>
</dbReference>
<dbReference type="CDD" id="cd01106">
    <property type="entry name" value="HTH_TipAL-Mta"/>
    <property type="match status" value="1"/>
</dbReference>
<dbReference type="PROSITE" id="PS00552">
    <property type="entry name" value="HTH_MERR_1"/>
    <property type="match status" value="1"/>
</dbReference>
<name>A0ABZ1I6K9_9PSEU</name>
<evidence type="ECO:0000313" key="6">
    <source>
        <dbReference type="EMBL" id="WSE29844.1"/>
    </source>
</evidence>
<dbReference type="RefSeq" id="WP_326568802.1">
    <property type="nucleotide sequence ID" value="NZ_CP142149.1"/>
</dbReference>
<evidence type="ECO:0000256" key="2">
    <source>
        <dbReference type="ARBA" id="ARBA00023125"/>
    </source>
</evidence>
<dbReference type="InterPro" id="IPR036244">
    <property type="entry name" value="TipA-like_antibiotic-bd"/>
</dbReference>
<evidence type="ECO:0000256" key="3">
    <source>
        <dbReference type="ARBA" id="ARBA00023159"/>
    </source>
</evidence>
<keyword evidence="1" id="KW-0805">Transcription regulation</keyword>
<keyword evidence="4" id="KW-0804">Transcription</keyword>
<reference evidence="6 7" key="1">
    <citation type="journal article" date="2015" name="Int. J. Syst. Evol. Microbiol.">
        <title>Amycolatopsis rhabdoformis sp. nov., an actinomycete isolated from a tropical forest soil.</title>
        <authorList>
            <person name="Souza W.R."/>
            <person name="Silva R.E."/>
            <person name="Goodfellow M."/>
            <person name="Busarakam K."/>
            <person name="Figueiro F.S."/>
            <person name="Ferreira D."/>
            <person name="Rodrigues-Filho E."/>
            <person name="Moraes L.A.B."/>
            <person name="Zucchi T.D."/>
        </authorList>
    </citation>
    <scope>NUCLEOTIDE SEQUENCE [LARGE SCALE GENOMIC DNA]</scope>
    <source>
        <strain evidence="6 7">NCIMB 14900</strain>
    </source>
</reference>
<evidence type="ECO:0000256" key="1">
    <source>
        <dbReference type="ARBA" id="ARBA00023015"/>
    </source>
</evidence>
<dbReference type="PROSITE" id="PS50937">
    <property type="entry name" value="HTH_MERR_2"/>
    <property type="match status" value="1"/>
</dbReference>
<organism evidence="6 7">
    <name type="scientific">Amycolatopsis rhabdoformis</name>
    <dbReference type="NCBI Taxonomy" id="1448059"/>
    <lineage>
        <taxon>Bacteria</taxon>
        <taxon>Bacillati</taxon>
        <taxon>Actinomycetota</taxon>
        <taxon>Actinomycetes</taxon>
        <taxon>Pseudonocardiales</taxon>
        <taxon>Pseudonocardiaceae</taxon>
        <taxon>Amycolatopsis</taxon>
    </lineage>
</organism>
<dbReference type="Pfam" id="PF13411">
    <property type="entry name" value="MerR_1"/>
    <property type="match status" value="1"/>
</dbReference>
<dbReference type="Proteomes" id="UP001330812">
    <property type="component" value="Chromosome"/>
</dbReference>
<dbReference type="Gene3D" id="1.10.490.50">
    <property type="entry name" value="Antibiotic binding domain of TipA-like multidrug resistance regulators"/>
    <property type="match status" value="1"/>
</dbReference>
<evidence type="ECO:0000256" key="4">
    <source>
        <dbReference type="ARBA" id="ARBA00023163"/>
    </source>
</evidence>
<dbReference type="PANTHER" id="PTHR30204">
    <property type="entry name" value="REDOX-CYCLING DRUG-SENSING TRANSCRIPTIONAL ACTIVATOR SOXR"/>
    <property type="match status" value="1"/>
</dbReference>
<evidence type="ECO:0000259" key="5">
    <source>
        <dbReference type="PROSITE" id="PS50937"/>
    </source>
</evidence>
<accession>A0ABZ1I6K9</accession>
<keyword evidence="2" id="KW-0238">DNA-binding</keyword>
<dbReference type="PANTHER" id="PTHR30204:SF90">
    <property type="entry name" value="HTH-TYPE TRANSCRIPTIONAL ACTIVATOR MTA"/>
    <property type="match status" value="1"/>
</dbReference>
<dbReference type="InterPro" id="IPR000551">
    <property type="entry name" value="MerR-type_HTH_dom"/>
</dbReference>
<dbReference type="InterPro" id="IPR047057">
    <property type="entry name" value="MerR_fam"/>
</dbReference>
<dbReference type="InterPro" id="IPR012925">
    <property type="entry name" value="TipAS_dom"/>
</dbReference>
<dbReference type="Pfam" id="PF07739">
    <property type="entry name" value="TipAS"/>
    <property type="match status" value="1"/>
</dbReference>
<dbReference type="PRINTS" id="PR00040">
    <property type="entry name" value="HTHMERR"/>
</dbReference>
<protein>
    <submittedName>
        <fullName evidence="6">MerR family transcriptional regulator</fullName>
    </submittedName>
</protein>
<dbReference type="Gene3D" id="1.10.1660.10">
    <property type="match status" value="1"/>
</dbReference>
<dbReference type="InterPro" id="IPR009061">
    <property type="entry name" value="DNA-bd_dom_put_sf"/>
</dbReference>
<dbReference type="SUPFAM" id="SSF89082">
    <property type="entry name" value="Antibiotic binding domain of TipA-like multidrug resistance regulators"/>
    <property type="match status" value="1"/>
</dbReference>
<dbReference type="EMBL" id="CP142149">
    <property type="protein sequence ID" value="WSE29844.1"/>
    <property type="molecule type" value="Genomic_DNA"/>
</dbReference>
<keyword evidence="3" id="KW-0010">Activator</keyword>